<keyword evidence="3 5" id="KW-0479">Metal-binding</keyword>
<dbReference type="InterPro" id="IPR022907">
    <property type="entry name" value="VapC_family"/>
</dbReference>
<evidence type="ECO:0000256" key="4">
    <source>
        <dbReference type="ARBA" id="ARBA00022801"/>
    </source>
</evidence>
<dbReference type="Proteomes" id="UP001589906">
    <property type="component" value="Unassembled WGS sequence"/>
</dbReference>
<reference evidence="7 8" key="1">
    <citation type="submission" date="2024-09" db="EMBL/GenBank/DDBJ databases">
        <authorList>
            <person name="Sun Q."/>
            <person name="Mori K."/>
        </authorList>
    </citation>
    <scope>NUCLEOTIDE SEQUENCE [LARGE SCALE GENOMIC DNA]</scope>
    <source>
        <strain evidence="7 8">NCAIM B.02621</strain>
    </source>
</reference>
<feature type="binding site" evidence="5">
    <location>
        <position position="5"/>
    </location>
    <ligand>
        <name>Mg(2+)</name>
        <dbReference type="ChEBI" id="CHEBI:18420"/>
    </ligand>
</feature>
<evidence type="ECO:0000256" key="3">
    <source>
        <dbReference type="ARBA" id="ARBA00022723"/>
    </source>
</evidence>
<comment type="function">
    <text evidence="5">Toxic component of a toxin-antitoxin (TA) system. An RNase.</text>
</comment>
<keyword evidence="8" id="KW-1185">Reference proteome</keyword>
<keyword evidence="2 5" id="KW-0540">Nuclease</keyword>
<dbReference type="InterPro" id="IPR002716">
    <property type="entry name" value="PIN_dom"/>
</dbReference>
<dbReference type="EC" id="3.1.-.-" evidence="5"/>
<comment type="cofactor">
    <cofactor evidence="5">
        <name>Mg(2+)</name>
        <dbReference type="ChEBI" id="CHEBI:18420"/>
    </cofactor>
</comment>
<evidence type="ECO:0000259" key="6">
    <source>
        <dbReference type="Pfam" id="PF01850"/>
    </source>
</evidence>
<gene>
    <name evidence="5" type="primary">vapC</name>
    <name evidence="7" type="ORF">ACFFGE_10655</name>
</gene>
<dbReference type="EMBL" id="JBHLSW010000007">
    <property type="protein sequence ID" value="MFC0634335.1"/>
    <property type="molecule type" value="Genomic_DNA"/>
</dbReference>
<dbReference type="Pfam" id="PF01850">
    <property type="entry name" value="PIN"/>
    <property type="match status" value="1"/>
</dbReference>
<keyword evidence="4 5" id="KW-0378">Hydrolase</keyword>
<keyword evidence="5" id="KW-0460">Magnesium</keyword>
<accession>A0ABV6R402</accession>
<dbReference type="Gene3D" id="3.40.50.1010">
    <property type="entry name" value="5'-nuclease"/>
    <property type="match status" value="1"/>
</dbReference>
<feature type="binding site" evidence="5">
    <location>
        <position position="99"/>
    </location>
    <ligand>
        <name>Mg(2+)</name>
        <dbReference type="ChEBI" id="CHEBI:18420"/>
    </ligand>
</feature>
<comment type="similarity">
    <text evidence="5">Belongs to the PINc/VapC protein family.</text>
</comment>
<dbReference type="RefSeq" id="WP_376836369.1">
    <property type="nucleotide sequence ID" value="NZ_JBHLSW010000007.1"/>
</dbReference>
<evidence type="ECO:0000313" key="8">
    <source>
        <dbReference type="Proteomes" id="UP001589906"/>
    </source>
</evidence>
<dbReference type="HAMAP" id="MF_00265">
    <property type="entry name" value="VapC_Nob1"/>
    <property type="match status" value="1"/>
</dbReference>
<evidence type="ECO:0000256" key="5">
    <source>
        <dbReference type="HAMAP-Rule" id="MF_00265"/>
    </source>
</evidence>
<organism evidence="7 8">
    <name type="scientific">Brevundimonas balnearis</name>
    <dbReference type="NCBI Taxonomy" id="1572858"/>
    <lineage>
        <taxon>Bacteria</taxon>
        <taxon>Pseudomonadati</taxon>
        <taxon>Pseudomonadota</taxon>
        <taxon>Alphaproteobacteria</taxon>
        <taxon>Caulobacterales</taxon>
        <taxon>Caulobacteraceae</taxon>
        <taxon>Brevundimonas</taxon>
    </lineage>
</organism>
<protein>
    <recommendedName>
        <fullName evidence="5">Ribonuclease VapC</fullName>
        <shortName evidence="5">RNase VapC</shortName>
        <ecNumber evidence="5">3.1.-.-</ecNumber>
    </recommendedName>
    <alternativeName>
        <fullName evidence="5">Toxin VapC</fullName>
    </alternativeName>
</protein>
<proteinExistence type="inferred from homology"/>
<dbReference type="CDD" id="cd09871">
    <property type="entry name" value="PIN_MtVapC28-VapC30-like"/>
    <property type="match status" value="1"/>
</dbReference>
<dbReference type="InterPro" id="IPR029060">
    <property type="entry name" value="PIN-like_dom_sf"/>
</dbReference>
<comment type="caution">
    <text evidence="7">The sequence shown here is derived from an EMBL/GenBank/DDBJ whole genome shotgun (WGS) entry which is preliminary data.</text>
</comment>
<keyword evidence="5" id="KW-0800">Toxin</keyword>
<evidence type="ECO:0000256" key="2">
    <source>
        <dbReference type="ARBA" id="ARBA00022722"/>
    </source>
</evidence>
<dbReference type="SUPFAM" id="SSF88723">
    <property type="entry name" value="PIN domain-like"/>
    <property type="match status" value="1"/>
</dbReference>
<evidence type="ECO:0000256" key="1">
    <source>
        <dbReference type="ARBA" id="ARBA00022649"/>
    </source>
</evidence>
<evidence type="ECO:0000313" key="7">
    <source>
        <dbReference type="EMBL" id="MFC0634335.1"/>
    </source>
</evidence>
<feature type="domain" description="PIN" evidence="6">
    <location>
        <begin position="2"/>
        <end position="123"/>
    </location>
</feature>
<keyword evidence="1 5" id="KW-1277">Toxin-antitoxin system</keyword>
<name>A0ABV6R402_9CAUL</name>
<sequence length="129" mass="14029">MIVVDASALVAILLEEPEARTYREFLLLNPGARLSPVGYWEAATRLRSLRGERGLIELDIVVEGLGIEVTSATEATARLASEAERAFGKRSPAKLNLGDCFAYALAKEHDAPLLYKGDDFALTDIRPAV</sequence>